<accession>G0J7B5</accession>
<keyword evidence="2" id="KW-1185">Reference proteome</keyword>
<organism evidence="1 2">
    <name type="scientific">Cyclobacterium marinum (strain ATCC 25205 / DSM 745 / LMG 13164 / NCIMB 1802)</name>
    <name type="common">Flectobacillus marinus</name>
    <dbReference type="NCBI Taxonomy" id="880070"/>
    <lineage>
        <taxon>Bacteria</taxon>
        <taxon>Pseudomonadati</taxon>
        <taxon>Bacteroidota</taxon>
        <taxon>Cytophagia</taxon>
        <taxon>Cytophagales</taxon>
        <taxon>Cyclobacteriaceae</taxon>
        <taxon>Cyclobacterium</taxon>
    </lineage>
</organism>
<evidence type="ECO:0000313" key="2">
    <source>
        <dbReference type="Proteomes" id="UP000001635"/>
    </source>
</evidence>
<dbReference type="RefSeq" id="WP_014022032.1">
    <property type="nucleotide sequence ID" value="NC_015914.1"/>
</dbReference>
<dbReference type="Proteomes" id="UP000001635">
    <property type="component" value="Chromosome"/>
</dbReference>
<dbReference type="HOGENOM" id="CLU_2092008_0_0_10"/>
<reference evidence="2" key="1">
    <citation type="submission" date="2011-07" db="EMBL/GenBank/DDBJ databases">
        <title>The complete genome of Cyclobacterium marinum DSM 745.</title>
        <authorList>
            <person name="Lucas S."/>
            <person name="Han J."/>
            <person name="Lapidus A."/>
            <person name="Bruce D."/>
            <person name="Goodwin L."/>
            <person name="Pitluck S."/>
            <person name="Peters L."/>
            <person name="Kyrpides N."/>
            <person name="Mavromatis K."/>
            <person name="Ivanova N."/>
            <person name="Ovchinnikova G."/>
            <person name="Chertkov O."/>
            <person name="Detter J.C."/>
            <person name="Tapia R."/>
            <person name="Han C."/>
            <person name="Land M."/>
            <person name="Hauser L."/>
            <person name="Markowitz V."/>
            <person name="Cheng J.-F."/>
            <person name="Hugenholtz P."/>
            <person name="Woyke T."/>
            <person name="Wu D."/>
            <person name="Tindall B."/>
            <person name="Schuetze A."/>
            <person name="Brambilla E."/>
            <person name="Klenk H.-P."/>
            <person name="Eisen J.A."/>
        </authorList>
    </citation>
    <scope>NUCLEOTIDE SEQUENCE [LARGE SCALE GENOMIC DNA]</scope>
    <source>
        <strain evidence="2">ATCC 25205 / DSM 745 / LMG 13164 / NCIMB 1802</strain>
    </source>
</reference>
<dbReference type="AlphaFoldDB" id="G0J7B5"/>
<gene>
    <name evidence="1" type="ordered locus">Cycma_4040</name>
</gene>
<dbReference type="KEGG" id="cmr:Cycma_4040"/>
<evidence type="ECO:0000313" key="1">
    <source>
        <dbReference type="EMBL" id="AEL27748.1"/>
    </source>
</evidence>
<dbReference type="OrthoDB" id="825882at2"/>
<dbReference type="EMBL" id="CP002955">
    <property type="protein sequence ID" value="AEL27748.1"/>
    <property type="molecule type" value="Genomic_DNA"/>
</dbReference>
<protein>
    <submittedName>
        <fullName evidence="1">Uncharacterized protein</fullName>
    </submittedName>
</protein>
<sequence length="118" mass="13440">MQEKWVFKSETIKNAKDINTALSYVFEEKKNELEIFLSLYTKLDGALAENIQLVDPIIPSEQSTGSFLVSFNKSFYNACLNINEADLDKIELTYEFNPGKGNLILFGPDIPEREPDDL</sequence>
<proteinExistence type="predicted"/>
<name>G0J7B5_CYCMS</name>